<dbReference type="RefSeq" id="WP_147703445.1">
    <property type="nucleotide sequence ID" value="NZ_VDUY01000002.1"/>
</dbReference>
<sequence>MNRADARHPASTGRRGFLRRLVVGALGVAGGAAVLAPADALAQPRRSERGRGLDPDERDRLRRDLRERGFDGWQRREAAPDPRQDPRRREPSYGTPGRLSDDERQQLRRQLREAGRRRN</sequence>
<feature type="compositionally biased region" description="Basic and acidic residues" evidence="1">
    <location>
        <begin position="45"/>
        <end position="91"/>
    </location>
</feature>
<feature type="region of interest" description="Disordered" evidence="1">
    <location>
        <begin position="38"/>
        <end position="119"/>
    </location>
</feature>
<keyword evidence="3" id="KW-1185">Reference proteome</keyword>
<reference evidence="2 3" key="1">
    <citation type="submission" date="2019-06" db="EMBL/GenBank/DDBJ databases">
        <title>Quisquiliibacterium sp. nov., isolated from a maize field.</title>
        <authorList>
            <person name="Lin S.-Y."/>
            <person name="Tsai C.-F."/>
            <person name="Young C.-C."/>
        </authorList>
    </citation>
    <scope>NUCLEOTIDE SEQUENCE [LARGE SCALE GENOMIC DNA]</scope>
    <source>
        <strain evidence="2 3">CC-CFT501</strain>
    </source>
</reference>
<dbReference type="PROSITE" id="PS51318">
    <property type="entry name" value="TAT"/>
    <property type="match status" value="1"/>
</dbReference>
<protein>
    <submittedName>
        <fullName evidence="2">Uncharacterized protein</fullName>
    </submittedName>
</protein>
<evidence type="ECO:0000256" key="1">
    <source>
        <dbReference type="SAM" id="MobiDB-lite"/>
    </source>
</evidence>
<comment type="caution">
    <text evidence="2">The sequence shown here is derived from an EMBL/GenBank/DDBJ whole genome shotgun (WGS) entry which is preliminary data.</text>
</comment>
<name>A0A5C8P1R2_9BURK</name>
<proteinExistence type="predicted"/>
<evidence type="ECO:0000313" key="2">
    <source>
        <dbReference type="EMBL" id="TXL67196.1"/>
    </source>
</evidence>
<dbReference type="Proteomes" id="UP000321548">
    <property type="component" value="Unassembled WGS sequence"/>
</dbReference>
<feature type="compositionally biased region" description="Basic and acidic residues" evidence="1">
    <location>
        <begin position="99"/>
        <end position="119"/>
    </location>
</feature>
<accession>A0A5C8P1R2</accession>
<dbReference type="InterPro" id="IPR006311">
    <property type="entry name" value="TAT_signal"/>
</dbReference>
<dbReference type="AlphaFoldDB" id="A0A5C8P1R2"/>
<evidence type="ECO:0000313" key="3">
    <source>
        <dbReference type="Proteomes" id="UP000321548"/>
    </source>
</evidence>
<dbReference type="EMBL" id="VDUY01000002">
    <property type="protein sequence ID" value="TXL67196.1"/>
    <property type="molecule type" value="Genomic_DNA"/>
</dbReference>
<organism evidence="2 3">
    <name type="scientific">Zeimonas arvi</name>
    <dbReference type="NCBI Taxonomy" id="2498847"/>
    <lineage>
        <taxon>Bacteria</taxon>
        <taxon>Pseudomonadati</taxon>
        <taxon>Pseudomonadota</taxon>
        <taxon>Betaproteobacteria</taxon>
        <taxon>Burkholderiales</taxon>
        <taxon>Burkholderiaceae</taxon>
        <taxon>Zeimonas</taxon>
    </lineage>
</organism>
<gene>
    <name evidence="2" type="ORF">FHP08_06190</name>
</gene>